<protein>
    <submittedName>
        <fullName evidence="1">Uncharacterized protein</fullName>
    </submittedName>
</protein>
<dbReference type="Proteomes" id="UP000499080">
    <property type="component" value="Unassembled WGS sequence"/>
</dbReference>
<reference evidence="1 2" key="1">
    <citation type="journal article" date="2019" name="Sci. Rep.">
        <title>Orb-weaving spider Araneus ventricosus genome elucidates the spidroin gene catalogue.</title>
        <authorList>
            <person name="Kono N."/>
            <person name="Nakamura H."/>
            <person name="Ohtoshi R."/>
            <person name="Moran D.A.P."/>
            <person name="Shinohara A."/>
            <person name="Yoshida Y."/>
            <person name="Fujiwara M."/>
            <person name="Mori M."/>
            <person name="Tomita M."/>
            <person name="Arakawa K."/>
        </authorList>
    </citation>
    <scope>NUCLEOTIDE SEQUENCE [LARGE SCALE GENOMIC DNA]</scope>
</reference>
<proteinExistence type="predicted"/>
<comment type="caution">
    <text evidence="1">The sequence shown here is derived from an EMBL/GenBank/DDBJ whole genome shotgun (WGS) entry which is preliminary data.</text>
</comment>
<dbReference type="EMBL" id="BGPR01000746">
    <property type="protein sequence ID" value="GBM33939.1"/>
    <property type="molecule type" value="Genomic_DNA"/>
</dbReference>
<accession>A0A4Y2F0A2</accession>
<dbReference type="AlphaFoldDB" id="A0A4Y2F0A2"/>
<keyword evidence="2" id="KW-1185">Reference proteome</keyword>
<evidence type="ECO:0000313" key="1">
    <source>
        <dbReference type="EMBL" id="GBM33939.1"/>
    </source>
</evidence>
<organism evidence="1 2">
    <name type="scientific">Araneus ventricosus</name>
    <name type="common">Orbweaver spider</name>
    <name type="synonym">Epeira ventricosa</name>
    <dbReference type="NCBI Taxonomy" id="182803"/>
    <lineage>
        <taxon>Eukaryota</taxon>
        <taxon>Metazoa</taxon>
        <taxon>Ecdysozoa</taxon>
        <taxon>Arthropoda</taxon>
        <taxon>Chelicerata</taxon>
        <taxon>Arachnida</taxon>
        <taxon>Araneae</taxon>
        <taxon>Araneomorphae</taxon>
        <taxon>Entelegynae</taxon>
        <taxon>Araneoidea</taxon>
        <taxon>Araneidae</taxon>
        <taxon>Araneus</taxon>
    </lineage>
</organism>
<evidence type="ECO:0000313" key="2">
    <source>
        <dbReference type="Proteomes" id="UP000499080"/>
    </source>
</evidence>
<gene>
    <name evidence="1" type="ORF">AVEN_79832_1</name>
</gene>
<name>A0A4Y2F0A2_ARAVE</name>
<sequence>MLRRDSVASSTVFRAILHGAMLLTVMTLPGGPRNAKPDLPPTEPVLHLLLFYVWNQIVGNFGRLPAEKVSLILKALVEWRGSGSAL</sequence>